<gene>
    <name evidence="6" type="ORF">GCM10023186_09910</name>
</gene>
<comment type="caution">
    <text evidence="6">The sequence shown here is derived from an EMBL/GenBank/DDBJ whole genome shotgun (WGS) entry which is preliminary data.</text>
</comment>
<organism evidence="6 7">
    <name type="scientific">Hymenobacter koreensis</name>
    <dbReference type="NCBI Taxonomy" id="1084523"/>
    <lineage>
        <taxon>Bacteria</taxon>
        <taxon>Pseudomonadati</taxon>
        <taxon>Bacteroidota</taxon>
        <taxon>Cytophagia</taxon>
        <taxon>Cytophagales</taxon>
        <taxon>Hymenobacteraceae</taxon>
        <taxon>Hymenobacter</taxon>
    </lineage>
</organism>
<evidence type="ECO:0000256" key="4">
    <source>
        <dbReference type="SAM" id="SignalP"/>
    </source>
</evidence>
<evidence type="ECO:0000256" key="1">
    <source>
        <dbReference type="ARBA" id="ARBA00005695"/>
    </source>
</evidence>
<feature type="chain" id="PRO_5046337468" evidence="4">
    <location>
        <begin position="20"/>
        <end position="583"/>
    </location>
</feature>
<name>A0ABP8IWB2_9BACT</name>
<evidence type="ECO:0000256" key="2">
    <source>
        <dbReference type="ARBA" id="ARBA00022448"/>
    </source>
</evidence>
<evidence type="ECO:0000313" key="7">
    <source>
        <dbReference type="Proteomes" id="UP001500454"/>
    </source>
</evidence>
<dbReference type="InterPro" id="IPR030678">
    <property type="entry name" value="Peptide/Ni-bd"/>
</dbReference>
<dbReference type="InterPro" id="IPR000914">
    <property type="entry name" value="SBP_5_dom"/>
</dbReference>
<reference evidence="7" key="1">
    <citation type="journal article" date="2019" name="Int. J. Syst. Evol. Microbiol.">
        <title>The Global Catalogue of Microorganisms (GCM) 10K type strain sequencing project: providing services to taxonomists for standard genome sequencing and annotation.</title>
        <authorList>
            <consortium name="The Broad Institute Genomics Platform"/>
            <consortium name="The Broad Institute Genome Sequencing Center for Infectious Disease"/>
            <person name="Wu L."/>
            <person name="Ma J."/>
        </authorList>
    </citation>
    <scope>NUCLEOTIDE SEQUENCE [LARGE SCALE GENOMIC DNA]</scope>
    <source>
        <strain evidence="7">JCM 17924</strain>
    </source>
</reference>
<sequence length="583" mass="65668">MLQLLSRGVILLLASCLIACSTPTARTTSPATVRVCWPRDPESLNPIVWPNTYAVQLNNLLYQSLLVVDGTRRQYVPWLVENVPQVSRRDSVTAITYRLRQAAIWDNGQPITARDVLFTLRLLRCPGVPNERIGVGLSFIRDIQLDSVDARRFTFICNGFAPEYATNSGDFPILPEYLLDPKGLLREVPLAELSQSSLSAGSQRICQAFAEQYNRPEQWRDPQHVRGSGPYELESWQTGQKLVLRRKATWWADQLQPAPPMLVARPTRLEFHIIPDPTTALLALRRGDVDVYPNVPAADFQRLQNSPQAGQFQFFAPASYRMLVLEMNVQRPIIRDAATRQALLHLIDVPALMRATQNQPARRTVSIISPLEKWAYNDSLPLRTYAPQRAASLLRQAGWQRTSTTWQRRTASGKTEELAPRLHYRAGERTLETAALQFQQAAAKEGIRLTLLPSEASLLAELRRKGNYELVFRTFYGNPFSYDLRQVLHTNSIGVPGGNTSGFGTKSSDALLEMIATAEDSMQKAKLLRRLQSVLYQEAPLNPLFFEPNRLIVAKRFADIRPAGPEPGYNLASFSESTPPNKR</sequence>
<keyword evidence="3 4" id="KW-0732">Signal</keyword>
<dbReference type="PIRSF" id="PIRSF002741">
    <property type="entry name" value="MppA"/>
    <property type="match status" value="1"/>
</dbReference>
<dbReference type="Proteomes" id="UP001500454">
    <property type="component" value="Unassembled WGS sequence"/>
</dbReference>
<dbReference type="PANTHER" id="PTHR30290:SF9">
    <property type="entry name" value="OLIGOPEPTIDE-BINDING PROTEIN APPA"/>
    <property type="match status" value="1"/>
</dbReference>
<protein>
    <submittedName>
        <fullName evidence="6">Peptide ABC transporter substrate-binding protein</fullName>
    </submittedName>
</protein>
<comment type="similarity">
    <text evidence="1">Belongs to the bacterial solute-binding protein 5 family.</text>
</comment>
<feature type="domain" description="Solute-binding protein family 5" evidence="5">
    <location>
        <begin position="75"/>
        <end position="480"/>
    </location>
</feature>
<dbReference type="InterPro" id="IPR039424">
    <property type="entry name" value="SBP_5"/>
</dbReference>
<dbReference type="RefSeq" id="WP_345221939.1">
    <property type="nucleotide sequence ID" value="NZ_BAABHA010000002.1"/>
</dbReference>
<evidence type="ECO:0000256" key="3">
    <source>
        <dbReference type="ARBA" id="ARBA00022729"/>
    </source>
</evidence>
<dbReference type="SUPFAM" id="SSF53850">
    <property type="entry name" value="Periplasmic binding protein-like II"/>
    <property type="match status" value="1"/>
</dbReference>
<dbReference type="Gene3D" id="3.10.105.10">
    <property type="entry name" value="Dipeptide-binding Protein, Domain 3"/>
    <property type="match status" value="1"/>
</dbReference>
<dbReference type="Pfam" id="PF00496">
    <property type="entry name" value="SBP_bac_5"/>
    <property type="match status" value="1"/>
</dbReference>
<evidence type="ECO:0000259" key="5">
    <source>
        <dbReference type="Pfam" id="PF00496"/>
    </source>
</evidence>
<evidence type="ECO:0000313" key="6">
    <source>
        <dbReference type="EMBL" id="GAA4376245.1"/>
    </source>
</evidence>
<accession>A0ABP8IWB2</accession>
<dbReference type="EMBL" id="BAABHA010000002">
    <property type="protein sequence ID" value="GAA4376245.1"/>
    <property type="molecule type" value="Genomic_DNA"/>
</dbReference>
<feature type="signal peptide" evidence="4">
    <location>
        <begin position="1"/>
        <end position="19"/>
    </location>
</feature>
<keyword evidence="7" id="KW-1185">Reference proteome</keyword>
<proteinExistence type="inferred from homology"/>
<keyword evidence="2" id="KW-0813">Transport</keyword>
<dbReference type="PANTHER" id="PTHR30290">
    <property type="entry name" value="PERIPLASMIC BINDING COMPONENT OF ABC TRANSPORTER"/>
    <property type="match status" value="1"/>
</dbReference>
<dbReference type="Gene3D" id="3.40.190.10">
    <property type="entry name" value="Periplasmic binding protein-like II"/>
    <property type="match status" value="1"/>
</dbReference>